<dbReference type="PROSITE" id="PS51372">
    <property type="entry name" value="PRD_2"/>
    <property type="match status" value="1"/>
</dbReference>
<proteinExistence type="predicted"/>
<dbReference type="CDD" id="cd05568">
    <property type="entry name" value="PTS_IIB_bgl_like"/>
    <property type="match status" value="1"/>
</dbReference>
<evidence type="ECO:0000313" key="8">
    <source>
        <dbReference type="Proteomes" id="UP000019251"/>
    </source>
</evidence>
<dbReference type="Gene3D" id="3.40.930.10">
    <property type="entry name" value="Mannitol-specific EII, Chain A"/>
    <property type="match status" value="1"/>
</dbReference>
<dbReference type="InterPro" id="IPR036634">
    <property type="entry name" value="PRD_sf"/>
</dbReference>
<dbReference type="PANTHER" id="PTHR30185:SF18">
    <property type="entry name" value="TRANSCRIPTIONAL REGULATOR MTLR"/>
    <property type="match status" value="1"/>
</dbReference>
<dbReference type="Pfam" id="PF00874">
    <property type="entry name" value="PRD"/>
    <property type="match status" value="1"/>
</dbReference>
<dbReference type="Gene3D" id="1.10.1790.10">
    <property type="entry name" value="PRD domain"/>
    <property type="match status" value="1"/>
</dbReference>
<evidence type="ECO:0000256" key="4">
    <source>
        <dbReference type="ARBA" id="ARBA00023163"/>
    </source>
</evidence>
<dbReference type="InterPro" id="IPR011608">
    <property type="entry name" value="PRD"/>
</dbReference>
<dbReference type="Pfam" id="PF05043">
    <property type="entry name" value="Mga"/>
    <property type="match status" value="1"/>
</dbReference>
<dbReference type="Gene3D" id="1.10.10.10">
    <property type="entry name" value="Winged helix-like DNA-binding domain superfamily/Winged helix DNA-binding domain"/>
    <property type="match status" value="1"/>
</dbReference>
<keyword evidence="2" id="KW-0805">Transcription regulation</keyword>
<dbReference type="InterPro" id="IPR002178">
    <property type="entry name" value="PTS_EIIA_type-2_dom"/>
</dbReference>
<evidence type="ECO:0000313" key="7">
    <source>
        <dbReference type="EMBL" id="EUJ28240.1"/>
    </source>
</evidence>
<evidence type="ECO:0000256" key="3">
    <source>
        <dbReference type="ARBA" id="ARBA00023159"/>
    </source>
</evidence>
<dbReference type="PROSITE" id="PS51094">
    <property type="entry name" value="PTS_EIIA_TYPE_2"/>
    <property type="match status" value="1"/>
</dbReference>
<dbReference type="InterPro" id="IPR036388">
    <property type="entry name" value="WH-like_DNA-bd_sf"/>
</dbReference>
<dbReference type="PROSITE" id="PS00372">
    <property type="entry name" value="PTS_EIIA_TYPE_2_HIS"/>
    <property type="match status" value="1"/>
</dbReference>
<dbReference type="PANTHER" id="PTHR30185">
    <property type="entry name" value="CRYPTIC BETA-GLUCOSIDE BGL OPERON ANTITERMINATOR"/>
    <property type="match status" value="1"/>
</dbReference>
<accession>A0A829R7R0</accession>
<feature type="domain" description="PTS EIIA type-2" evidence="5">
    <location>
        <begin position="498"/>
        <end position="640"/>
    </location>
</feature>
<dbReference type="SUPFAM" id="SSF46785">
    <property type="entry name" value="Winged helix' DNA-binding domain"/>
    <property type="match status" value="1"/>
</dbReference>
<comment type="caution">
    <text evidence="7">The sequence shown here is derived from an EMBL/GenBank/DDBJ whole genome shotgun (WGS) entry which is preliminary data.</text>
</comment>
<keyword evidence="4" id="KW-0804">Transcription</keyword>
<organism evidence="7 8">
    <name type="scientific">Listeria grayi FSL F6-1183</name>
    <dbReference type="NCBI Taxonomy" id="1265827"/>
    <lineage>
        <taxon>Bacteria</taxon>
        <taxon>Bacillati</taxon>
        <taxon>Bacillota</taxon>
        <taxon>Bacilli</taxon>
        <taxon>Bacillales</taxon>
        <taxon>Listeriaceae</taxon>
        <taxon>Listeria</taxon>
    </lineage>
</organism>
<name>A0A829R7R0_LISGR</name>
<dbReference type="SUPFAM" id="SSF55804">
    <property type="entry name" value="Phoshotransferase/anion transport protein"/>
    <property type="match status" value="1"/>
</dbReference>
<dbReference type="InterPro" id="IPR007737">
    <property type="entry name" value="Mga_HTH"/>
</dbReference>
<keyword evidence="1" id="KW-0677">Repeat</keyword>
<dbReference type="InterPro" id="IPR050661">
    <property type="entry name" value="BglG_antiterminators"/>
</dbReference>
<dbReference type="EMBL" id="AODG01000008">
    <property type="protein sequence ID" value="EUJ28240.1"/>
    <property type="molecule type" value="Genomic_DNA"/>
</dbReference>
<evidence type="ECO:0000259" key="5">
    <source>
        <dbReference type="PROSITE" id="PS51094"/>
    </source>
</evidence>
<reference evidence="7 8" key="1">
    <citation type="submission" date="2012-12" db="EMBL/GenBank/DDBJ databases">
        <title>Novel taxa of Listeriaceae from agricultural environments in the United States.</title>
        <authorList>
            <person name="den Bakker H.C."/>
            <person name="Allred A."/>
            <person name="Warchocki S."/>
            <person name="Wright E.M."/>
            <person name="Burrell A."/>
            <person name="Nightingale K.K."/>
            <person name="Kephart D."/>
            <person name="Wiedmann M."/>
        </authorList>
    </citation>
    <scope>NUCLEOTIDE SEQUENCE [LARGE SCALE GENOMIC DNA]</scope>
    <source>
        <strain evidence="7 8">FSL F6-1183</strain>
    </source>
</reference>
<dbReference type="RefSeq" id="WP_036105569.1">
    <property type="nucleotide sequence ID" value="NZ_AODG01000008.1"/>
</dbReference>
<gene>
    <name evidence="7" type="ORF">LMUR_06729</name>
</gene>
<dbReference type="Pfam" id="PF00359">
    <property type="entry name" value="PTS_EIIA_2"/>
    <property type="match status" value="1"/>
</dbReference>
<evidence type="ECO:0000259" key="6">
    <source>
        <dbReference type="PROSITE" id="PS51372"/>
    </source>
</evidence>
<dbReference type="SUPFAM" id="SSF63520">
    <property type="entry name" value="PTS-regulatory domain, PRD"/>
    <property type="match status" value="1"/>
</dbReference>
<keyword evidence="3" id="KW-0010">Activator</keyword>
<sequence length="645" mass="74813">MKDSIENIIYYLLNLQKPATMKELAQVFSVSEKTIWNRLRSFEVEQLLEGEIQLVKERNVGVYLVGTEADLERLKTKIIRSFGEKDFTTEIRHNSILIELLLRNVNYTIKDFADKYFVSRKIISKDLEAINHYIGNFEVTIQKVQNQGLKVVGDELLIRQLLEKTILQMSFHFKQGLRKDAVFDEGIKLVLEKFHLTEKLTQVIKIVDEIQKEILGFFADESKKEIIIQILVSRFSSSNHHIIAEIGDDLYSMDHHYKEFKEIFNRNYLDLNENDYLYIWRRCVNNRFSAVTSEQVVNEKIMQLSVSLLDGVIDTDKNSEFLIENLAFHLIRAIERSSMGIRINNPVLAHIKEQYGKFYSLMLVKVSNIEKAYNVTLNEDEIGFITLYICALYEKQMKDKYYKVLLVSNEDIGQTQLISMQLVKDIPNLLIQNNTNSLSLSTRELEECDLILSTTPLLLHPEHRKKFIRISNFINEKDIRNISDYLFNITNSQVYAEQTMKDYDVQFEIFHSDLSTREAILNEFSNKAAALGLCDDDFSASVLKREYRASTSIGRGMAIPHGNSLSVRENAVFIIKNKRKVSWGVDEVDTVILLVIHFSEGKKDGEFLGRLYNCMEKTDLIRNATGEESLEKIKKYIFNGELNNG</sequence>
<dbReference type="InterPro" id="IPR036390">
    <property type="entry name" value="WH_DNA-bd_sf"/>
</dbReference>
<dbReference type="Proteomes" id="UP000019251">
    <property type="component" value="Unassembled WGS sequence"/>
</dbReference>
<feature type="domain" description="PRD" evidence="6">
    <location>
        <begin position="284"/>
        <end position="399"/>
    </location>
</feature>
<protein>
    <submittedName>
        <fullName evidence="7">PTS modulated transcriptional regulator MtlR family protein</fullName>
    </submittedName>
</protein>
<evidence type="ECO:0000256" key="2">
    <source>
        <dbReference type="ARBA" id="ARBA00023015"/>
    </source>
</evidence>
<dbReference type="GO" id="GO:0006355">
    <property type="term" value="P:regulation of DNA-templated transcription"/>
    <property type="evidence" value="ECO:0007669"/>
    <property type="project" value="InterPro"/>
</dbReference>
<evidence type="ECO:0000256" key="1">
    <source>
        <dbReference type="ARBA" id="ARBA00022737"/>
    </source>
</evidence>
<dbReference type="InterPro" id="IPR016152">
    <property type="entry name" value="PTrfase/Anion_transptr"/>
</dbReference>
<dbReference type="AlphaFoldDB" id="A0A829R7R0"/>